<evidence type="ECO:0000313" key="3">
    <source>
        <dbReference type="EMBL" id="HIX78318.1"/>
    </source>
</evidence>
<dbReference type="Proteomes" id="UP000886890">
    <property type="component" value="Unassembled WGS sequence"/>
</dbReference>
<evidence type="ECO:0000256" key="1">
    <source>
        <dbReference type="SAM" id="MobiDB-lite"/>
    </source>
</evidence>
<dbReference type="InterPro" id="IPR038765">
    <property type="entry name" value="Papain-like_cys_pep_sf"/>
</dbReference>
<dbReference type="AlphaFoldDB" id="A0A9D1XF13"/>
<dbReference type="EMBL" id="DXEK01000196">
    <property type="protein sequence ID" value="HIX78318.1"/>
    <property type="molecule type" value="Genomic_DNA"/>
</dbReference>
<dbReference type="PANTHER" id="PTHR35532:SF5">
    <property type="entry name" value="CARBOHYDRATE-BINDING DOMAIN-CONTAINING PROTEIN"/>
    <property type="match status" value="1"/>
</dbReference>
<evidence type="ECO:0000259" key="2">
    <source>
        <dbReference type="SMART" id="SM00460"/>
    </source>
</evidence>
<accession>A0A9D1XF13</accession>
<dbReference type="SMART" id="SM00460">
    <property type="entry name" value="TGc"/>
    <property type="match status" value="1"/>
</dbReference>
<dbReference type="Pfam" id="PF01841">
    <property type="entry name" value="Transglut_core"/>
    <property type="match status" value="1"/>
</dbReference>
<reference evidence="3" key="1">
    <citation type="journal article" date="2021" name="PeerJ">
        <title>Extensive microbial diversity within the chicken gut microbiome revealed by metagenomics and culture.</title>
        <authorList>
            <person name="Gilroy R."/>
            <person name="Ravi A."/>
            <person name="Getino M."/>
            <person name="Pursley I."/>
            <person name="Horton D.L."/>
            <person name="Alikhan N.F."/>
            <person name="Baker D."/>
            <person name="Gharbi K."/>
            <person name="Hall N."/>
            <person name="Watson M."/>
            <person name="Adriaenssens E.M."/>
            <person name="Foster-Nyarko E."/>
            <person name="Jarju S."/>
            <person name="Secka A."/>
            <person name="Antonio M."/>
            <person name="Oren A."/>
            <person name="Chaudhuri R.R."/>
            <person name="La Ragione R."/>
            <person name="Hildebrand F."/>
            <person name="Pallen M.J."/>
        </authorList>
    </citation>
    <scope>NUCLEOTIDE SEQUENCE</scope>
    <source>
        <strain evidence="3">CHK183-1962</strain>
    </source>
</reference>
<dbReference type="SUPFAM" id="SSF54001">
    <property type="entry name" value="Cysteine proteinases"/>
    <property type="match status" value="2"/>
</dbReference>
<feature type="compositionally biased region" description="Basic and acidic residues" evidence="1">
    <location>
        <begin position="382"/>
        <end position="399"/>
    </location>
</feature>
<feature type="domain" description="Transglutaminase-like" evidence="2">
    <location>
        <begin position="154"/>
        <end position="213"/>
    </location>
</feature>
<dbReference type="Gene3D" id="3.10.620.30">
    <property type="match status" value="1"/>
</dbReference>
<name>A0A9D1XF13_9FIRM</name>
<protein>
    <submittedName>
        <fullName evidence="3">Transglutaminase domain-containing protein</fullName>
    </submittedName>
</protein>
<comment type="caution">
    <text evidence="3">The sequence shown here is derived from an EMBL/GenBank/DDBJ whole genome shotgun (WGS) entry which is preliminary data.</text>
</comment>
<gene>
    <name evidence="3" type="ORF">H9734_12125</name>
</gene>
<evidence type="ECO:0000313" key="4">
    <source>
        <dbReference type="Proteomes" id="UP000886890"/>
    </source>
</evidence>
<reference evidence="3" key="2">
    <citation type="submission" date="2021-04" db="EMBL/GenBank/DDBJ databases">
        <authorList>
            <person name="Gilroy R."/>
        </authorList>
    </citation>
    <scope>NUCLEOTIDE SEQUENCE</scope>
    <source>
        <strain evidence="3">CHK183-1962</strain>
    </source>
</reference>
<dbReference type="PANTHER" id="PTHR35532">
    <property type="entry name" value="SIMILAR TO POLYHYDROXYALKANOATE DEPOLYMERASE"/>
    <property type="match status" value="1"/>
</dbReference>
<feature type="region of interest" description="Disordered" evidence="1">
    <location>
        <begin position="367"/>
        <end position="400"/>
    </location>
</feature>
<dbReference type="InterPro" id="IPR002931">
    <property type="entry name" value="Transglutaminase-like"/>
</dbReference>
<dbReference type="Gene3D" id="2.60.40.1120">
    <property type="entry name" value="Carboxypeptidase-like, regulatory domain"/>
    <property type="match status" value="1"/>
</dbReference>
<proteinExistence type="predicted"/>
<organism evidence="3 4">
    <name type="scientific">Candidatus Fusicatenibacter merdavium</name>
    <dbReference type="NCBI Taxonomy" id="2838600"/>
    <lineage>
        <taxon>Bacteria</taxon>
        <taxon>Bacillati</taxon>
        <taxon>Bacillota</taxon>
        <taxon>Clostridia</taxon>
        <taxon>Lachnospirales</taxon>
        <taxon>Lachnospiraceae</taxon>
        <taxon>Fusicatenibacter</taxon>
    </lineage>
</organism>
<sequence length="833" mass="95847">MRMFLEHNKNRMEQKYDRLCREFPDFFGPVNEKLKDCREPVALAMKWMYGVMPWSDRGNYPFETFLDFAEHGVWLYETKESVRRLPEEIFLNYVLYHRVNEEEIRPCRRLFYDSMKEQIGGREGSDAAIEVNYWCAAEATYQSTDDRTLSALAVWQRGSGRCGEESTFTVNAMRSAGIPARQVYAPKWSHCDDNHAWVEVWTDGKWQFTGACEPLPILNKGWFTNASSRAMMVHARWFDDCLPEGEERIGKEGMVTMLNELSRYAAVKPVEVIVRMEDGSPAEGAVVQFEVMNYAEYTPIAETETDESGRTMLTTGLGTLHLWVRKDEQTGEALLDVRESGRCEILLCSREQEYGWKDCDLIAPVDTPVNTDQPTPEQAAEGSRRLREAEQRRREKTEGWENPELQAFRSYLDTLGEKESALGRELLETLTEKDRTDCRCEVLKSHLEETLSLTGADVPELHSEEHSLFVAYVLNPRVEYEVLMPYRRALLEWLSETERIRFREDPKLLWEKICGQIQERPQEERSSLVTSPAACVKTGVGSRRSKEILFVAAARSLGIPARLNPDDGAMEFRKDGAFVPVLAEREKNCSLKLQSGKGTVWKYFQNWSIARRTEQGWHSLQLGGKTWTEDGCLELRLEAGLYRLITSNRLPNGNQFARQCQILLKPGCARKLTMELRDADLSDMLESINLPEFQVQDRTGTAVSASELTDGACRVMLWLEESKEPTEHILNEMMEQAEAFRTWMSRIVFVVRSEEALQDPTVQKALREFPEIPVYYDDFEENVYVLGRRMYVDHEKLPLILVTDGCRNGIYAASGYNVGTGDMLLRILESREK</sequence>